<organism evidence="1 2">
    <name type="scientific">Mythimna loreyi</name>
    <dbReference type="NCBI Taxonomy" id="667449"/>
    <lineage>
        <taxon>Eukaryota</taxon>
        <taxon>Metazoa</taxon>
        <taxon>Ecdysozoa</taxon>
        <taxon>Arthropoda</taxon>
        <taxon>Hexapoda</taxon>
        <taxon>Insecta</taxon>
        <taxon>Pterygota</taxon>
        <taxon>Neoptera</taxon>
        <taxon>Endopterygota</taxon>
        <taxon>Lepidoptera</taxon>
        <taxon>Glossata</taxon>
        <taxon>Ditrysia</taxon>
        <taxon>Noctuoidea</taxon>
        <taxon>Noctuidae</taxon>
        <taxon>Noctuinae</taxon>
        <taxon>Hadenini</taxon>
        <taxon>Mythimna</taxon>
    </lineage>
</organism>
<name>A0ACC2RCP3_9NEOP</name>
<accession>A0ACC2RCP3</accession>
<reference evidence="1" key="1">
    <citation type="submission" date="2023-03" db="EMBL/GenBank/DDBJ databases">
        <title>Chromosome-level genomes of two armyworms, Mythimna separata and Mythimna loreyi, provide insights into the biosynthesis and reception of sex pheromones.</title>
        <authorList>
            <person name="Zhao H."/>
        </authorList>
    </citation>
    <scope>NUCLEOTIDE SEQUENCE</scope>
    <source>
        <strain evidence="1">BeijingLab</strain>
    </source>
</reference>
<dbReference type="Proteomes" id="UP001231649">
    <property type="component" value="Chromosome 1"/>
</dbReference>
<evidence type="ECO:0000313" key="1">
    <source>
        <dbReference type="EMBL" id="KAJ8737926.1"/>
    </source>
</evidence>
<keyword evidence="2" id="KW-1185">Reference proteome</keyword>
<dbReference type="EMBL" id="CM056777">
    <property type="protein sequence ID" value="KAJ8737926.1"/>
    <property type="molecule type" value="Genomic_DNA"/>
</dbReference>
<sequence length="228" mass="25097">MGGLRATYFSQPQDARGLDTPTINHETEKPSAAIVQQGCGVPLSHQPLAPERFDPAVPLQLLTVRAIDTLASVRTDTYRMGRLRATYFSQPQDARGLDTPAINHETEKPSAAIVQQGCGVLLSHQPLAPERFDPAVPLQLLTVRAIDTLASVRTFTYRMGRLRATYFSQPQDARRPRCTAIASTLGPRTLRPCCAPTWTASYQLLAAARRNNEVLMYKTACELPSLPQ</sequence>
<gene>
    <name evidence="1" type="ORF">PYW08_000521</name>
</gene>
<comment type="caution">
    <text evidence="1">The sequence shown here is derived from an EMBL/GenBank/DDBJ whole genome shotgun (WGS) entry which is preliminary data.</text>
</comment>
<protein>
    <submittedName>
        <fullName evidence="1">Uncharacterized protein</fullName>
    </submittedName>
</protein>
<proteinExistence type="predicted"/>
<evidence type="ECO:0000313" key="2">
    <source>
        <dbReference type="Proteomes" id="UP001231649"/>
    </source>
</evidence>